<reference evidence="2 3" key="1">
    <citation type="submission" date="2019-01" db="EMBL/GenBank/DDBJ databases">
        <title>Draft genome sequence of Cellulomonas takizawaensis strain TKZ-21.</title>
        <authorList>
            <person name="Yamamura H."/>
            <person name="Hayashi T."/>
            <person name="Hamada M."/>
            <person name="Serisawa Y."/>
            <person name="Matsuyama K."/>
            <person name="Nakagawa Y."/>
            <person name="Otoguro M."/>
            <person name="Yanagida F."/>
            <person name="Hayakawa M."/>
        </authorList>
    </citation>
    <scope>NUCLEOTIDE SEQUENCE [LARGE SCALE GENOMIC DNA]</scope>
    <source>
        <strain evidence="2 3">NBRC12680</strain>
    </source>
</reference>
<dbReference type="RefSeq" id="WP_130782540.1">
    <property type="nucleotide sequence ID" value="NZ_BIMR01000276.1"/>
</dbReference>
<dbReference type="EMBL" id="BIMR01000276">
    <property type="protein sequence ID" value="GCE77913.1"/>
    <property type="molecule type" value="Genomic_DNA"/>
</dbReference>
<organism evidence="2 3">
    <name type="scientific">Cellulomonas biazotea</name>
    <dbReference type="NCBI Taxonomy" id="1709"/>
    <lineage>
        <taxon>Bacteria</taxon>
        <taxon>Bacillati</taxon>
        <taxon>Actinomycetota</taxon>
        <taxon>Actinomycetes</taxon>
        <taxon>Micrococcales</taxon>
        <taxon>Cellulomonadaceae</taxon>
        <taxon>Cellulomonas</taxon>
    </lineage>
</organism>
<keyword evidence="3" id="KW-1185">Reference proteome</keyword>
<evidence type="ECO:0000313" key="2">
    <source>
        <dbReference type="EMBL" id="GCE77913.1"/>
    </source>
</evidence>
<protein>
    <submittedName>
        <fullName evidence="2">Uncharacterized protein</fullName>
    </submittedName>
</protein>
<comment type="caution">
    <text evidence="2">The sequence shown here is derived from an EMBL/GenBank/DDBJ whole genome shotgun (WGS) entry which is preliminary data.</text>
</comment>
<dbReference type="Proteomes" id="UP000289954">
    <property type="component" value="Unassembled WGS sequence"/>
</dbReference>
<sequence>MVHLHLPLPDELDSVVVRLVARRLDAPTRAERDAAGAELLRLLADLTAGGSPAWTDRPPPDDPPTPSRVPAQHRPFLDARS</sequence>
<gene>
    <name evidence="2" type="ORF">CBZ_29690</name>
</gene>
<evidence type="ECO:0000256" key="1">
    <source>
        <dbReference type="SAM" id="MobiDB-lite"/>
    </source>
</evidence>
<feature type="region of interest" description="Disordered" evidence="1">
    <location>
        <begin position="49"/>
        <end position="81"/>
    </location>
</feature>
<accession>A0A402DUV7</accession>
<proteinExistence type="predicted"/>
<dbReference type="AlphaFoldDB" id="A0A402DUV7"/>
<name>A0A402DUV7_9CELL</name>
<evidence type="ECO:0000313" key="3">
    <source>
        <dbReference type="Proteomes" id="UP000289954"/>
    </source>
</evidence>